<evidence type="ECO:0000256" key="3">
    <source>
        <dbReference type="ARBA" id="ARBA00022801"/>
    </source>
</evidence>
<keyword evidence="3" id="KW-0378">Hydrolase</keyword>
<dbReference type="GO" id="GO:0006364">
    <property type="term" value="P:rRNA processing"/>
    <property type="evidence" value="ECO:0007669"/>
    <property type="project" value="TreeGrafter"/>
</dbReference>
<dbReference type="GO" id="GO:0016787">
    <property type="term" value="F:hydrolase activity"/>
    <property type="evidence" value="ECO:0007669"/>
    <property type="project" value="UniProtKB-KW"/>
</dbReference>
<keyword evidence="8" id="KW-1185">Reference proteome</keyword>
<dbReference type="RefSeq" id="WP_120198427.1">
    <property type="nucleotide sequence ID" value="NZ_MCIA01000034.1"/>
</dbReference>
<evidence type="ECO:0000256" key="5">
    <source>
        <dbReference type="ARBA" id="ARBA00022884"/>
    </source>
</evidence>
<proteinExistence type="predicted"/>
<keyword evidence="5" id="KW-0694">RNA-binding</keyword>
<dbReference type="Proteomes" id="UP000284277">
    <property type="component" value="Unassembled WGS sequence"/>
</dbReference>
<keyword evidence="2" id="KW-0479">Metal-binding</keyword>
<comment type="cofactor">
    <cofactor evidence="1">
        <name>Mg(2+)</name>
        <dbReference type="ChEBI" id="CHEBI:18420"/>
    </cofactor>
</comment>
<reference evidence="7 8" key="1">
    <citation type="submission" date="2016-08" db="EMBL/GenBank/DDBJ databases">
        <title>A new outlook on sporulation: Clostridium algidixylanolyticum.</title>
        <authorList>
            <person name="Poppleton D.I."/>
            <person name="Gribaldo S."/>
        </authorList>
    </citation>
    <scope>NUCLEOTIDE SEQUENCE [LARGE SCALE GENOMIC DNA]</scope>
    <source>
        <strain evidence="7 8">SPL73</strain>
    </source>
</reference>
<dbReference type="GO" id="GO:0005737">
    <property type="term" value="C:cytoplasm"/>
    <property type="evidence" value="ECO:0007669"/>
    <property type="project" value="TreeGrafter"/>
</dbReference>
<dbReference type="InterPro" id="IPR004659">
    <property type="entry name" value="RNase_E/G"/>
</dbReference>
<dbReference type="SMART" id="SM00316">
    <property type="entry name" value="S1"/>
    <property type="match status" value="1"/>
</dbReference>
<name>A0A419STC7_9FIRM</name>
<evidence type="ECO:0000256" key="2">
    <source>
        <dbReference type="ARBA" id="ARBA00022723"/>
    </source>
</evidence>
<evidence type="ECO:0000256" key="4">
    <source>
        <dbReference type="ARBA" id="ARBA00022842"/>
    </source>
</evidence>
<dbReference type="GO" id="GO:0003723">
    <property type="term" value="F:RNA binding"/>
    <property type="evidence" value="ECO:0007669"/>
    <property type="project" value="UniProtKB-KW"/>
</dbReference>
<evidence type="ECO:0000259" key="6">
    <source>
        <dbReference type="PROSITE" id="PS50126"/>
    </source>
</evidence>
<sequence length="395" mass="44721">MSKLIITRWNGGIVTLLHSGKEVIQINIEPEQQGFVIGNVYIGKVNKIVKNINSAFVDIGKGQMGYLSLNDGMVHYADGRPWDGKLKQGDDVIVQVERDAVKSKAPVLTGNINLTGRYFVLTTGKKQIGFSSKITDQAWKLKMRSYLEAIKGEDFGIIVRTNAYEVLEEELKSELQSLQAGLRKLIEDAKFRTSYSLLYSGAPSYLSGIRDSLKSSLEAVITDEVDIYDALNNYLIENQPEDASLLVKYEDPMLPLYKLYRIEKFMDEALGKRVWLKSGGYLVIEPTEALTVIDVNTGKYTGKKTQRDTIMKINLESAEEIGHQLRLRNLSGIIIIDFIDMEMEEDRLKLVDRLTEIFSKDPVKTTVVEITKLNLVEVTRKKIRRPLHEQVAQLL</sequence>
<dbReference type="NCBIfam" id="TIGR00757">
    <property type="entry name" value="RNaseEG"/>
    <property type="match status" value="1"/>
</dbReference>
<evidence type="ECO:0000256" key="1">
    <source>
        <dbReference type="ARBA" id="ARBA00001946"/>
    </source>
</evidence>
<keyword evidence="4" id="KW-0460">Magnesium</keyword>
<evidence type="ECO:0000313" key="8">
    <source>
        <dbReference type="Proteomes" id="UP000284277"/>
    </source>
</evidence>
<dbReference type="OrthoDB" id="9804278at2"/>
<dbReference type="CDD" id="cd04453">
    <property type="entry name" value="S1_RNase_E"/>
    <property type="match status" value="1"/>
</dbReference>
<dbReference type="AlphaFoldDB" id="A0A419STC7"/>
<protein>
    <submittedName>
        <fullName evidence="7">Ribonuclease G</fullName>
    </submittedName>
</protein>
<gene>
    <name evidence="7" type="ORF">BET01_09575</name>
</gene>
<dbReference type="InterPro" id="IPR012340">
    <property type="entry name" value="NA-bd_OB-fold"/>
</dbReference>
<organism evidence="7 8">
    <name type="scientific">Lacrimispora algidixylanolytica</name>
    <dbReference type="NCBI Taxonomy" id="94868"/>
    <lineage>
        <taxon>Bacteria</taxon>
        <taxon>Bacillati</taxon>
        <taxon>Bacillota</taxon>
        <taxon>Clostridia</taxon>
        <taxon>Lachnospirales</taxon>
        <taxon>Lachnospiraceae</taxon>
        <taxon>Lacrimispora</taxon>
    </lineage>
</organism>
<dbReference type="PROSITE" id="PS50126">
    <property type="entry name" value="S1"/>
    <property type="match status" value="1"/>
</dbReference>
<feature type="domain" description="S1 motif" evidence="6">
    <location>
        <begin position="38"/>
        <end position="117"/>
    </location>
</feature>
<accession>A0A419STC7</accession>
<dbReference type="PANTHER" id="PTHR30001:SF0">
    <property type="entry name" value="RIBONUCLEASE G"/>
    <property type="match status" value="1"/>
</dbReference>
<dbReference type="GO" id="GO:0046872">
    <property type="term" value="F:metal ion binding"/>
    <property type="evidence" value="ECO:0007669"/>
    <property type="project" value="UniProtKB-KW"/>
</dbReference>
<comment type="caution">
    <text evidence="7">The sequence shown here is derived from an EMBL/GenBank/DDBJ whole genome shotgun (WGS) entry which is preliminary data.</text>
</comment>
<dbReference type="InterPro" id="IPR019307">
    <property type="entry name" value="RNA-bd_AU-1/RNase_E/G"/>
</dbReference>
<evidence type="ECO:0000313" key="7">
    <source>
        <dbReference type="EMBL" id="RKD28468.1"/>
    </source>
</evidence>
<dbReference type="PANTHER" id="PTHR30001">
    <property type="entry name" value="RIBONUCLEASE"/>
    <property type="match status" value="1"/>
</dbReference>
<dbReference type="GO" id="GO:0004540">
    <property type="term" value="F:RNA nuclease activity"/>
    <property type="evidence" value="ECO:0007669"/>
    <property type="project" value="InterPro"/>
</dbReference>
<dbReference type="Pfam" id="PF10150">
    <property type="entry name" value="RNase_E_G"/>
    <property type="match status" value="1"/>
</dbReference>
<dbReference type="InterPro" id="IPR003029">
    <property type="entry name" value="S1_domain"/>
</dbReference>
<dbReference type="Gene3D" id="2.40.50.140">
    <property type="entry name" value="Nucleic acid-binding proteins"/>
    <property type="match status" value="1"/>
</dbReference>
<dbReference type="SUPFAM" id="SSF50249">
    <property type="entry name" value="Nucleic acid-binding proteins"/>
    <property type="match status" value="1"/>
</dbReference>
<dbReference type="EMBL" id="MCIA01000034">
    <property type="protein sequence ID" value="RKD28468.1"/>
    <property type="molecule type" value="Genomic_DNA"/>
</dbReference>